<dbReference type="InterPro" id="IPR047640">
    <property type="entry name" value="RpiR-like"/>
</dbReference>
<evidence type="ECO:0000313" key="2">
    <source>
        <dbReference type="EMBL" id="TCO73966.1"/>
    </source>
</evidence>
<dbReference type="PANTHER" id="PTHR30514:SF18">
    <property type="entry name" value="RPIR-FAMILY TRANSCRIPTIONAL REGULATOR"/>
    <property type="match status" value="1"/>
</dbReference>
<dbReference type="AlphaFoldDB" id="A0A4R2KSH2"/>
<dbReference type="InterPro" id="IPR009057">
    <property type="entry name" value="Homeodomain-like_sf"/>
</dbReference>
<name>A0A4R2KSH2_9RHOB</name>
<dbReference type="GO" id="GO:0097367">
    <property type="term" value="F:carbohydrate derivative binding"/>
    <property type="evidence" value="ECO:0007669"/>
    <property type="project" value="InterPro"/>
</dbReference>
<organism evidence="2 3">
    <name type="scientific">Rhodovulum euryhalinum</name>
    <dbReference type="NCBI Taxonomy" id="35805"/>
    <lineage>
        <taxon>Bacteria</taxon>
        <taxon>Pseudomonadati</taxon>
        <taxon>Pseudomonadota</taxon>
        <taxon>Alphaproteobacteria</taxon>
        <taxon>Rhodobacterales</taxon>
        <taxon>Paracoccaceae</taxon>
        <taxon>Rhodovulum</taxon>
    </lineage>
</organism>
<dbReference type="SUPFAM" id="SSF53697">
    <property type="entry name" value="SIS domain"/>
    <property type="match status" value="1"/>
</dbReference>
<dbReference type="GO" id="GO:1901135">
    <property type="term" value="P:carbohydrate derivative metabolic process"/>
    <property type="evidence" value="ECO:0007669"/>
    <property type="project" value="InterPro"/>
</dbReference>
<dbReference type="InterPro" id="IPR046348">
    <property type="entry name" value="SIS_dom_sf"/>
</dbReference>
<comment type="caution">
    <text evidence="2">The sequence shown here is derived from an EMBL/GenBank/DDBJ whole genome shotgun (WGS) entry which is preliminary data.</text>
</comment>
<evidence type="ECO:0000313" key="3">
    <source>
        <dbReference type="Proteomes" id="UP000295142"/>
    </source>
</evidence>
<gene>
    <name evidence="2" type="ORF">EV655_101122</name>
</gene>
<dbReference type="GO" id="GO:0003700">
    <property type="term" value="F:DNA-binding transcription factor activity"/>
    <property type="evidence" value="ECO:0007669"/>
    <property type="project" value="InterPro"/>
</dbReference>
<dbReference type="Proteomes" id="UP000295142">
    <property type="component" value="Unassembled WGS sequence"/>
</dbReference>
<accession>A0A4R2KSH2</accession>
<dbReference type="Gene3D" id="1.10.10.10">
    <property type="entry name" value="Winged helix-like DNA-binding domain superfamily/Winged helix DNA-binding domain"/>
    <property type="match status" value="1"/>
</dbReference>
<dbReference type="RefSeq" id="WP_243644935.1">
    <property type="nucleotide sequence ID" value="NZ_SLWW01000001.1"/>
</dbReference>
<evidence type="ECO:0000259" key="1">
    <source>
        <dbReference type="PROSITE" id="PS51071"/>
    </source>
</evidence>
<dbReference type="PROSITE" id="PS51071">
    <property type="entry name" value="HTH_RPIR"/>
    <property type="match status" value="1"/>
</dbReference>
<dbReference type="InterPro" id="IPR036388">
    <property type="entry name" value="WH-like_DNA-bd_sf"/>
</dbReference>
<dbReference type="EMBL" id="SLWW01000001">
    <property type="protein sequence ID" value="TCO73966.1"/>
    <property type="molecule type" value="Genomic_DNA"/>
</dbReference>
<keyword evidence="3" id="KW-1185">Reference proteome</keyword>
<dbReference type="Pfam" id="PF01418">
    <property type="entry name" value="HTH_6"/>
    <property type="match status" value="1"/>
</dbReference>
<reference evidence="2 3" key="1">
    <citation type="submission" date="2019-03" db="EMBL/GenBank/DDBJ databases">
        <title>Genomic Encyclopedia of Type Strains, Phase IV (KMG-IV): sequencing the most valuable type-strain genomes for metagenomic binning, comparative biology and taxonomic classification.</title>
        <authorList>
            <person name="Goeker M."/>
        </authorList>
    </citation>
    <scope>NUCLEOTIDE SEQUENCE [LARGE SCALE GENOMIC DNA]</scope>
    <source>
        <strain evidence="2 3">DSM 4868</strain>
    </source>
</reference>
<dbReference type="InterPro" id="IPR000281">
    <property type="entry name" value="HTH_RpiR"/>
</dbReference>
<dbReference type="Gene3D" id="3.40.50.10490">
    <property type="entry name" value="Glucose-6-phosphate isomerase like protein, domain 1"/>
    <property type="match status" value="1"/>
</dbReference>
<proteinExistence type="predicted"/>
<dbReference type="SUPFAM" id="SSF46689">
    <property type="entry name" value="Homeodomain-like"/>
    <property type="match status" value="1"/>
</dbReference>
<dbReference type="PANTHER" id="PTHR30514">
    <property type="entry name" value="GLUCOKINASE"/>
    <property type="match status" value="1"/>
</dbReference>
<protein>
    <submittedName>
        <fullName evidence="2">RpiR family transcriptional regulator</fullName>
    </submittedName>
</protein>
<dbReference type="GO" id="GO:0003677">
    <property type="term" value="F:DNA binding"/>
    <property type="evidence" value="ECO:0007669"/>
    <property type="project" value="InterPro"/>
</dbReference>
<sequence>MPEIEAPGTSLVQRIHAVYDALPAGERRAADIVLDRPGELALWSASELAAQAVVSNATVSRFVRRLGYASYDAARREARAMRRAGSPLELARRVATGPDSDDPAAVLAADTQLLQAAHGLLDQTMTAEIAARMAHAPRVRLAGFRNSYIAAEYGRTMLAQLRPDVEMLNAPGQTLAEGIAGVGPGDMVLIVGLRRRPAGFRRFVRAVAGTGADVALLADPGIRETPAEARWTLTCPVEAAQVLDSYVGVLSVLRVLALAVMQQLGPAAHDHLSRIETLHDALDEIGR</sequence>
<feature type="domain" description="HTH rpiR-type" evidence="1">
    <location>
        <begin position="9"/>
        <end position="85"/>
    </location>
</feature>